<dbReference type="Pfam" id="PF00144">
    <property type="entry name" value="Beta-lactamase"/>
    <property type="match status" value="1"/>
</dbReference>
<keyword evidence="5" id="KW-1185">Reference proteome</keyword>
<feature type="signal peptide" evidence="2">
    <location>
        <begin position="1"/>
        <end position="22"/>
    </location>
</feature>
<dbReference type="OrthoDB" id="119951at2"/>
<feature type="chain" id="PRO_5014443972" evidence="2">
    <location>
        <begin position="23"/>
        <end position="442"/>
    </location>
</feature>
<dbReference type="PANTHER" id="PTHR46825">
    <property type="entry name" value="D-ALANYL-D-ALANINE-CARBOXYPEPTIDASE/ENDOPEPTIDASE AMPH"/>
    <property type="match status" value="1"/>
</dbReference>
<evidence type="ECO:0000313" key="5">
    <source>
        <dbReference type="Proteomes" id="UP000236220"/>
    </source>
</evidence>
<dbReference type="InterPro" id="IPR050491">
    <property type="entry name" value="AmpC-like"/>
</dbReference>
<dbReference type="InterPro" id="IPR001466">
    <property type="entry name" value="Beta-lactam-related"/>
</dbReference>
<dbReference type="PANTHER" id="PTHR46825:SF15">
    <property type="entry name" value="BETA-LACTAMASE-RELATED DOMAIN-CONTAINING PROTEIN"/>
    <property type="match status" value="1"/>
</dbReference>
<dbReference type="SUPFAM" id="SSF56601">
    <property type="entry name" value="beta-lactamase/transpeptidase-like"/>
    <property type="match status" value="1"/>
</dbReference>
<protein>
    <submittedName>
        <fullName evidence="4">Beta-lactamase class C and other penicillin binding protein</fullName>
    </submittedName>
</protein>
<reference evidence="4 5" key="1">
    <citation type="submission" date="2017-08" db="EMBL/GenBank/DDBJ databases">
        <title>Lysobacter sylvestris genome.</title>
        <authorList>
            <person name="Zhang D.-C."/>
            <person name="Albuquerque L."/>
            <person name="Franca L."/>
            <person name="Froufe H.J.C."/>
            <person name="Barroso C."/>
            <person name="Egas C."/>
            <person name="Da Costa M."/>
            <person name="Margesin R."/>
        </authorList>
    </citation>
    <scope>NUCLEOTIDE SEQUENCE [LARGE SCALE GENOMIC DNA]</scope>
    <source>
        <strain evidence="4 5">AM20-91</strain>
    </source>
</reference>
<dbReference type="InterPro" id="IPR012338">
    <property type="entry name" value="Beta-lactam/transpept-like"/>
</dbReference>
<evidence type="ECO:0000256" key="2">
    <source>
        <dbReference type="SAM" id="SignalP"/>
    </source>
</evidence>
<dbReference type="Gene3D" id="3.40.710.10">
    <property type="entry name" value="DD-peptidase/beta-lactamase superfamily"/>
    <property type="match status" value="1"/>
</dbReference>
<proteinExistence type="predicted"/>
<name>A0A2K1PX89_9GAMM</name>
<evidence type="ECO:0000256" key="1">
    <source>
        <dbReference type="SAM" id="MobiDB-lite"/>
    </source>
</evidence>
<organism evidence="4 5">
    <name type="scientific">Solilutibacter silvestris</name>
    <dbReference type="NCBI Taxonomy" id="1645665"/>
    <lineage>
        <taxon>Bacteria</taxon>
        <taxon>Pseudomonadati</taxon>
        <taxon>Pseudomonadota</taxon>
        <taxon>Gammaproteobacteria</taxon>
        <taxon>Lysobacterales</taxon>
        <taxon>Lysobacteraceae</taxon>
        <taxon>Solilutibacter</taxon>
    </lineage>
</organism>
<dbReference type="RefSeq" id="WP_103075131.1">
    <property type="nucleotide sequence ID" value="NZ_NPZB01000002.1"/>
</dbReference>
<dbReference type="EMBL" id="NPZB01000002">
    <property type="protein sequence ID" value="PNS07412.1"/>
    <property type="molecule type" value="Genomic_DNA"/>
</dbReference>
<dbReference type="Proteomes" id="UP000236220">
    <property type="component" value="Unassembled WGS sequence"/>
</dbReference>
<feature type="region of interest" description="Disordered" evidence="1">
    <location>
        <begin position="26"/>
        <end position="53"/>
    </location>
</feature>
<comment type="caution">
    <text evidence="4">The sequence shown here is derived from an EMBL/GenBank/DDBJ whole genome shotgun (WGS) entry which is preliminary data.</text>
</comment>
<sequence length="442" mass="47160">MRQSMLSILVPAMLFAATSATAQTAEGWARPDPAQQTPAAAIKPNPPTTGNISVSQVDLREVDRIARALVAGERVPGLAVAVVQNGQVLMERGYGVTDVSHPQPIDAHTAFRLASLSKSFASALTGLLVNDGRLAWNNAVVRYVPSFRLQSEGATQSVTVADLMSHRVGLTKNAYDRDIEGNLDYPSAVQKLASAPMKCMPGECYAYQNVAFSLIGDVVFAATGNFYSDAVQARLFKPLGMNDASYGLKGIESSPRWAKPHVRGGARWRALMPKPNFYQLAPAAGVNASISDMAQWMIAQSGHRLDVLPANVLAQLHTSQVSTPTELRGSGWRRERLDSAGYGFGWRVMSYAGHPLYFHGGAVQGYRGAMAVLPDRDLGVVILWNSESALPSGLLPTILDRALDLPAVAWIPNTITGAAIPDIAGDHSATPNSDDSNGSGND</sequence>
<keyword evidence="2" id="KW-0732">Signal</keyword>
<feature type="domain" description="Beta-lactamase-related" evidence="3">
    <location>
        <begin position="62"/>
        <end position="391"/>
    </location>
</feature>
<dbReference type="AlphaFoldDB" id="A0A2K1PX89"/>
<accession>A0A2K1PX89</accession>
<evidence type="ECO:0000313" key="4">
    <source>
        <dbReference type="EMBL" id="PNS07412.1"/>
    </source>
</evidence>
<evidence type="ECO:0000259" key="3">
    <source>
        <dbReference type="Pfam" id="PF00144"/>
    </source>
</evidence>
<gene>
    <name evidence="4" type="ORF">Lysil_1588</name>
</gene>